<name>A0AAD9CUU4_PAPLA</name>
<gene>
    <name evidence="15" type="ORF">DB88DRAFT_501526</name>
</gene>
<evidence type="ECO:0000256" key="10">
    <source>
        <dbReference type="ARBA" id="ARBA00023128"/>
    </source>
</evidence>
<keyword evidence="5" id="KW-0479">Metal-binding</keyword>
<evidence type="ECO:0000256" key="1">
    <source>
        <dbReference type="ARBA" id="ARBA00004448"/>
    </source>
</evidence>
<evidence type="ECO:0000256" key="7">
    <source>
        <dbReference type="ARBA" id="ARBA00022792"/>
    </source>
</evidence>
<dbReference type="AlphaFoldDB" id="A0AAD9CUU4"/>
<keyword evidence="8" id="KW-0106">Calcium</keyword>
<comment type="similarity">
    <text evidence="2">Belongs to the mitochondrial carrier (TC 2.A.29) family.</text>
</comment>
<dbReference type="InterPro" id="IPR018108">
    <property type="entry name" value="MCP_transmembrane"/>
</dbReference>
<dbReference type="PRINTS" id="PR00926">
    <property type="entry name" value="MITOCARRIER"/>
</dbReference>
<keyword evidence="10" id="KW-0496">Mitochondrion</keyword>
<evidence type="ECO:0000259" key="14">
    <source>
        <dbReference type="PROSITE" id="PS50222"/>
    </source>
</evidence>
<keyword evidence="4 12" id="KW-0812">Transmembrane</keyword>
<dbReference type="SMART" id="SM00054">
    <property type="entry name" value="EFh"/>
    <property type="match status" value="1"/>
</dbReference>
<evidence type="ECO:0000256" key="8">
    <source>
        <dbReference type="ARBA" id="ARBA00022837"/>
    </source>
</evidence>
<dbReference type="FunFam" id="1.50.40.10:FF:000016">
    <property type="entry name" value="Solute carrier family 25 member 23"/>
    <property type="match status" value="1"/>
</dbReference>
<feature type="repeat" description="Solcar" evidence="12">
    <location>
        <begin position="354"/>
        <end position="461"/>
    </location>
</feature>
<protein>
    <submittedName>
        <fullName evidence="15">Calcium-binding mitochondrial carrier SAL1</fullName>
    </submittedName>
</protein>
<organism evidence="15 16">
    <name type="scientific">Papiliotrema laurentii</name>
    <name type="common">Cryptococcus laurentii</name>
    <dbReference type="NCBI Taxonomy" id="5418"/>
    <lineage>
        <taxon>Eukaryota</taxon>
        <taxon>Fungi</taxon>
        <taxon>Dikarya</taxon>
        <taxon>Basidiomycota</taxon>
        <taxon>Agaricomycotina</taxon>
        <taxon>Tremellomycetes</taxon>
        <taxon>Tremellales</taxon>
        <taxon>Rhynchogastremaceae</taxon>
        <taxon>Papiliotrema</taxon>
    </lineage>
</organism>
<feature type="region of interest" description="Disordered" evidence="13">
    <location>
        <begin position="296"/>
        <end position="340"/>
    </location>
</feature>
<dbReference type="Pfam" id="PF00153">
    <property type="entry name" value="Mito_carr"/>
    <property type="match status" value="3"/>
</dbReference>
<accession>A0AAD9CUU4</accession>
<dbReference type="Pfam" id="PF13405">
    <property type="entry name" value="EF-hand_6"/>
    <property type="match status" value="1"/>
</dbReference>
<feature type="compositionally biased region" description="Pro residues" evidence="13">
    <location>
        <begin position="55"/>
        <end position="70"/>
    </location>
</feature>
<dbReference type="InterPro" id="IPR011992">
    <property type="entry name" value="EF-hand-dom_pair"/>
</dbReference>
<evidence type="ECO:0000256" key="2">
    <source>
        <dbReference type="ARBA" id="ARBA00006375"/>
    </source>
</evidence>
<comment type="caution">
    <text evidence="15">The sequence shown here is derived from an EMBL/GenBank/DDBJ whole genome shotgun (WGS) entry which is preliminary data.</text>
</comment>
<evidence type="ECO:0000256" key="6">
    <source>
        <dbReference type="ARBA" id="ARBA00022737"/>
    </source>
</evidence>
<dbReference type="Proteomes" id="UP001182556">
    <property type="component" value="Unassembled WGS sequence"/>
</dbReference>
<dbReference type="SUPFAM" id="SSF47473">
    <property type="entry name" value="EF-hand"/>
    <property type="match status" value="1"/>
</dbReference>
<evidence type="ECO:0000313" key="16">
    <source>
        <dbReference type="Proteomes" id="UP001182556"/>
    </source>
</evidence>
<dbReference type="EMBL" id="JAODAN010000012">
    <property type="protein sequence ID" value="KAK1920925.1"/>
    <property type="molecule type" value="Genomic_DNA"/>
</dbReference>
<dbReference type="PROSITE" id="PS50222">
    <property type="entry name" value="EF_HAND_2"/>
    <property type="match status" value="1"/>
</dbReference>
<evidence type="ECO:0000256" key="13">
    <source>
        <dbReference type="SAM" id="MobiDB-lite"/>
    </source>
</evidence>
<dbReference type="PANTHER" id="PTHR24089">
    <property type="entry name" value="SOLUTE CARRIER FAMILY 25"/>
    <property type="match status" value="1"/>
</dbReference>
<keyword evidence="7" id="KW-0999">Mitochondrion inner membrane</keyword>
<proteinExistence type="inferred from homology"/>
<feature type="compositionally biased region" description="Low complexity" evidence="13">
    <location>
        <begin position="1"/>
        <end position="32"/>
    </location>
</feature>
<dbReference type="InterPro" id="IPR023395">
    <property type="entry name" value="MCP_dom_sf"/>
</dbReference>
<dbReference type="GO" id="GO:0005509">
    <property type="term" value="F:calcium ion binding"/>
    <property type="evidence" value="ECO:0007669"/>
    <property type="project" value="InterPro"/>
</dbReference>
<dbReference type="GO" id="GO:0005743">
    <property type="term" value="C:mitochondrial inner membrane"/>
    <property type="evidence" value="ECO:0007669"/>
    <property type="project" value="UniProtKB-SubCell"/>
</dbReference>
<keyword evidence="6" id="KW-0677">Repeat</keyword>
<evidence type="ECO:0000256" key="3">
    <source>
        <dbReference type="ARBA" id="ARBA00022448"/>
    </source>
</evidence>
<evidence type="ECO:0000256" key="11">
    <source>
        <dbReference type="ARBA" id="ARBA00023136"/>
    </source>
</evidence>
<evidence type="ECO:0000256" key="12">
    <source>
        <dbReference type="PROSITE-ProRule" id="PRU00282"/>
    </source>
</evidence>
<feature type="repeat" description="Solcar" evidence="12">
    <location>
        <begin position="475"/>
        <end position="562"/>
    </location>
</feature>
<dbReference type="Gene3D" id="1.10.238.10">
    <property type="entry name" value="EF-hand"/>
    <property type="match status" value="1"/>
</dbReference>
<dbReference type="SUPFAM" id="SSF103506">
    <property type="entry name" value="Mitochondrial carrier"/>
    <property type="match status" value="1"/>
</dbReference>
<reference evidence="15" key="1">
    <citation type="submission" date="2023-02" db="EMBL/GenBank/DDBJ databases">
        <title>Identification and recombinant expression of a fungal hydrolase from Papiliotrema laurentii that hydrolyzes apple cutin and clears colloidal polyester polyurethane.</title>
        <authorList>
            <consortium name="DOE Joint Genome Institute"/>
            <person name="Roman V.A."/>
            <person name="Bojanowski C."/>
            <person name="Crable B.R."/>
            <person name="Wagner D.N."/>
            <person name="Hung C.S."/>
            <person name="Nadeau L.J."/>
            <person name="Schratz L."/>
            <person name="Haridas S."/>
            <person name="Pangilinan J."/>
            <person name="Lipzen A."/>
            <person name="Na H."/>
            <person name="Yan M."/>
            <person name="Ng V."/>
            <person name="Grigoriev I.V."/>
            <person name="Spatafora J.W."/>
            <person name="Barlow D."/>
            <person name="Biffinger J."/>
            <person name="Kelley-Loughnane N."/>
            <person name="Varaljay V.A."/>
            <person name="Crookes-Goodson W.J."/>
        </authorList>
    </citation>
    <scope>NUCLEOTIDE SEQUENCE</scope>
    <source>
        <strain evidence="15">5307AH</strain>
    </source>
</reference>
<feature type="compositionally biased region" description="Polar residues" evidence="13">
    <location>
        <begin position="314"/>
        <end position="329"/>
    </location>
</feature>
<dbReference type="GO" id="GO:0055085">
    <property type="term" value="P:transmembrane transport"/>
    <property type="evidence" value="ECO:0007669"/>
    <property type="project" value="InterPro"/>
</dbReference>
<dbReference type="PROSITE" id="PS00018">
    <property type="entry name" value="EF_HAND_1"/>
    <property type="match status" value="1"/>
</dbReference>
<dbReference type="InterPro" id="IPR002067">
    <property type="entry name" value="MCP"/>
</dbReference>
<sequence>MTEPSSSTTSSSSFPSSSSSSQASSSSSSSTPYYPLAPHPNQSDALGRSPLDAPLNPPPPASLREPPSPDLIPAVRPTLTQFRQSEGAVVRANKLRTLWDSLPSLPDVHGDTPTDLQRMKLPGQDTHTTLSPERADRLRKLYDEELVRRVRQERPQARLWGGADDLLPDNAAGREAAASKGVAWTDFRRFLWDQERELWEIFQEFDKNGDGRLDAKEMRAALSRGGIDITPSTADDLVGFLASGAEGGPRGVGNDTYITFQEFRDFLFMLPRKATPFEIYKFYQVRKRFSDGRGAARVDKDGDLNPSFPRPPGQASTSSALFGHGSSTTKEQEDLDEDEFEDALDGDGVQEDRNEAWRFLLAGGIAGAVSRTVTAPFDRLKVYLITTGHDHFNVSHAHHASLPNPFKTSWRAVGNLWGAVQCIYADGGGLRAFWVGNGLNVTKIFPESAIKFVSYEQSKRFLAKYWDKVSDPTDLSSSSRFIAGGIGGITSQFAIYGLETLKTRIQSEIGPAKGWRAVAATAKQMWRTGGIRAYYRGLTLGLVGVFPYSAIDMGTYETLKTTYCRSTGKDEPEVYAVLSFGALSGSIGAASVYPINLLRTRLQASGSSGHPQAYKGFVDVLQQTLKKEGPRGLYKGLLPSILKVGPAVGVSWIVYEDAKRRLGV</sequence>
<dbReference type="Gene3D" id="1.50.40.10">
    <property type="entry name" value="Mitochondrial carrier domain"/>
    <property type="match status" value="1"/>
</dbReference>
<dbReference type="InterPro" id="IPR018247">
    <property type="entry name" value="EF_Hand_1_Ca_BS"/>
</dbReference>
<evidence type="ECO:0000256" key="5">
    <source>
        <dbReference type="ARBA" id="ARBA00022723"/>
    </source>
</evidence>
<evidence type="ECO:0000256" key="9">
    <source>
        <dbReference type="ARBA" id="ARBA00022989"/>
    </source>
</evidence>
<dbReference type="PROSITE" id="PS50920">
    <property type="entry name" value="SOLCAR"/>
    <property type="match status" value="3"/>
</dbReference>
<dbReference type="InterPro" id="IPR002048">
    <property type="entry name" value="EF_hand_dom"/>
</dbReference>
<keyword evidence="16" id="KW-1185">Reference proteome</keyword>
<feature type="region of interest" description="Disordered" evidence="13">
    <location>
        <begin position="1"/>
        <end position="74"/>
    </location>
</feature>
<comment type="subcellular location">
    <subcellularLocation>
        <location evidence="1">Mitochondrion inner membrane</location>
        <topology evidence="1">Multi-pass membrane protein</topology>
    </subcellularLocation>
</comment>
<keyword evidence="9" id="KW-1133">Transmembrane helix</keyword>
<evidence type="ECO:0000313" key="15">
    <source>
        <dbReference type="EMBL" id="KAK1920925.1"/>
    </source>
</evidence>
<keyword evidence="3" id="KW-0813">Transport</keyword>
<keyword evidence="11 12" id="KW-0472">Membrane</keyword>
<feature type="repeat" description="Solcar" evidence="12">
    <location>
        <begin position="572"/>
        <end position="661"/>
    </location>
</feature>
<feature type="domain" description="EF-hand" evidence="14">
    <location>
        <begin position="193"/>
        <end position="228"/>
    </location>
</feature>
<evidence type="ECO:0000256" key="4">
    <source>
        <dbReference type="ARBA" id="ARBA00022692"/>
    </source>
</evidence>